<feature type="active site" description="Nucleophile" evidence="7">
    <location>
        <position position="510"/>
    </location>
</feature>
<dbReference type="InterPro" id="IPR016035">
    <property type="entry name" value="Acyl_Trfase/lysoPLipase"/>
</dbReference>
<dbReference type="EMBL" id="MU003696">
    <property type="protein sequence ID" value="KAF2812825.1"/>
    <property type="molecule type" value="Genomic_DNA"/>
</dbReference>
<protein>
    <submittedName>
        <fullName evidence="9 11">FabD/lysophospholipase-like protein</fullName>
    </submittedName>
</protein>
<gene>
    <name evidence="9 11" type="ORF">BDZ99DRAFT_555695</name>
</gene>
<dbReference type="AlphaFoldDB" id="A0A6A6YY26"/>
<dbReference type="InterPro" id="IPR002641">
    <property type="entry name" value="PNPLA_dom"/>
</dbReference>
<dbReference type="GO" id="GO:0046486">
    <property type="term" value="P:glycerolipid metabolic process"/>
    <property type="evidence" value="ECO:0007669"/>
    <property type="project" value="UniProtKB-ARBA"/>
</dbReference>
<feature type="domain" description="PNPLA" evidence="8">
    <location>
        <begin position="471"/>
        <end position="670"/>
    </location>
</feature>
<name>A0A6A6YY26_9PEZI</name>
<dbReference type="GO" id="GO:0008270">
    <property type="term" value="F:zinc ion binding"/>
    <property type="evidence" value="ECO:0007669"/>
    <property type="project" value="UniProtKB-KW"/>
</dbReference>
<feature type="short sequence motif" description="GXGXXG" evidence="7">
    <location>
        <begin position="475"/>
        <end position="480"/>
    </location>
</feature>
<evidence type="ECO:0000256" key="5">
    <source>
        <dbReference type="ARBA" id="ARBA00022963"/>
    </source>
</evidence>
<keyword evidence="4" id="KW-0862">Zinc</keyword>
<dbReference type="GO" id="GO:0019369">
    <property type="term" value="P:arachidonate metabolic process"/>
    <property type="evidence" value="ECO:0007669"/>
    <property type="project" value="TreeGrafter"/>
</dbReference>
<evidence type="ECO:0000256" key="6">
    <source>
        <dbReference type="ARBA" id="ARBA00023098"/>
    </source>
</evidence>
<dbReference type="CDD" id="cd07199">
    <property type="entry name" value="Pat17_PNPLA8_PNPLA9_like"/>
    <property type="match status" value="1"/>
</dbReference>
<dbReference type="GeneID" id="54468055"/>
<dbReference type="SUPFAM" id="SSF52151">
    <property type="entry name" value="FabD/lysophospholipase-like"/>
    <property type="match status" value="1"/>
</dbReference>
<dbReference type="PROSITE" id="PS00518">
    <property type="entry name" value="ZF_RING_1"/>
    <property type="match status" value="1"/>
</dbReference>
<dbReference type="GO" id="GO:0047499">
    <property type="term" value="F:calcium-independent phospholipase A2 activity"/>
    <property type="evidence" value="ECO:0007669"/>
    <property type="project" value="TreeGrafter"/>
</dbReference>
<dbReference type="PANTHER" id="PTHR24185:SF1">
    <property type="entry name" value="CALCIUM-INDEPENDENT PHOSPHOLIPASE A2-GAMMA"/>
    <property type="match status" value="1"/>
</dbReference>
<proteinExistence type="predicted"/>
<dbReference type="PROSITE" id="PS51635">
    <property type="entry name" value="PNPLA"/>
    <property type="match status" value="1"/>
</dbReference>
<keyword evidence="3 7" id="KW-0378">Hydrolase</keyword>
<evidence type="ECO:0000256" key="7">
    <source>
        <dbReference type="PROSITE-ProRule" id="PRU01161"/>
    </source>
</evidence>
<accession>A0A6A6YY26</accession>
<evidence type="ECO:0000313" key="9">
    <source>
        <dbReference type="EMBL" id="KAF2812825.1"/>
    </source>
</evidence>
<keyword evidence="10" id="KW-1185">Reference proteome</keyword>
<evidence type="ECO:0000313" key="11">
    <source>
        <dbReference type="RefSeq" id="XP_033579789.1"/>
    </source>
</evidence>
<keyword evidence="1" id="KW-0479">Metal-binding</keyword>
<dbReference type="Pfam" id="PF01734">
    <property type="entry name" value="Patatin"/>
    <property type="match status" value="1"/>
</dbReference>
<evidence type="ECO:0000313" key="10">
    <source>
        <dbReference type="Proteomes" id="UP000504636"/>
    </source>
</evidence>
<evidence type="ECO:0000256" key="1">
    <source>
        <dbReference type="ARBA" id="ARBA00022723"/>
    </source>
</evidence>
<dbReference type="GO" id="GO:0016042">
    <property type="term" value="P:lipid catabolic process"/>
    <property type="evidence" value="ECO:0007669"/>
    <property type="project" value="UniProtKB-UniRule"/>
</dbReference>
<reference evidence="11" key="3">
    <citation type="submission" date="2025-04" db="UniProtKB">
        <authorList>
            <consortium name="RefSeq"/>
        </authorList>
    </citation>
    <scope>IDENTIFICATION</scope>
    <source>
        <strain evidence="11">CBS 304.34</strain>
    </source>
</reference>
<reference evidence="11" key="2">
    <citation type="submission" date="2020-04" db="EMBL/GenBank/DDBJ databases">
        <authorList>
            <consortium name="NCBI Genome Project"/>
        </authorList>
    </citation>
    <scope>NUCLEOTIDE SEQUENCE</scope>
    <source>
        <strain evidence="11">CBS 304.34</strain>
    </source>
</reference>
<dbReference type="Gene3D" id="3.40.1090.10">
    <property type="entry name" value="Cytosolic phospholipase A2 catalytic domain"/>
    <property type="match status" value="1"/>
</dbReference>
<feature type="active site" description="Proton acceptor" evidence="7">
    <location>
        <position position="657"/>
    </location>
</feature>
<evidence type="ECO:0000259" key="8">
    <source>
        <dbReference type="PROSITE" id="PS51635"/>
    </source>
</evidence>
<sequence length="951" mass="107301">MSCKNHTAWLQLATSSSASKPLITVNDTSQLEHIINTLPDSATQTPSLLLFLGKGHKNVALRHLFPHNNFRKPQSDSFLGIRVETTSRTCQSPIIFADGYFTEHILAQQKPASCHKSTAHVVNWPCTEHQTIMDALLSRVVLPFVSVLTIFVDDCDALEDIRTFLTQWDILSSTFPKRIRARLIVVSSQKDQTGLRKICAGLLNNTKLFSQITTFIIDERLSQLARHRPLKEEILRQTDQVKNELRQHCWLFSARHLNALIKAALAHSTVSLQDPFYIVQATRVNHSLNGSQDHISTIIKAGREGMIMYEDIIRFLASSFFMDAYPAGGHSFAPRHLYRLLYRPSFIKASSEAFNESMGEYQSRRVEKHFCALFKSLKTVPASSSRTASIGNYWKDIKTTKSCLFCCLRVPQHMLSCGHAICDTCVRIFGDLDQGKEYNYTIAACILCGTTPKPGALKVRIKPPTAGTRVLSIDGGGIRGVVPLECLLLIQKALGTCRLQDFFDISIGTSSGGLIALTLSLYNWSVHQCDQTFNGVFEQFFRKTQDTSGSLIRRWRNHLRTWITDGQYNTANLETQFQRTFGATRRLRDPATSAYAGAKVAVTATNITDCSAFLFSNYNSMKNIDESPFVWEAARATSAAPILFQVAHLDLFGTYQDGAMKNNNPIILGLCESQLIWPGDCKEDIVLSLGTGTEQDQSPHAPHFRHILKDGFIPRIGRYIPSSMDGEVTWNAVISRLDPETRKRYFRFNVHLNEPAAIDDTSMMPKLREAVNTQPHISRDIQEFVFSLLIASFFFELDCVPQFDNGFYRCEGSIRCRNDSPKVLELLAKLSPRGLDFIIDSTGLGDLEGPADICTQCSRFRKRVIFHVRHPTEIVTIYVRVGHDHRYAIGGFPHSMQWLVQQQYLDSVFGLPDHRSSNVGDCERCRAWELPMKRNYVSKSSQLVCKRLRIS</sequence>
<keyword evidence="2" id="KW-0863">Zinc-finger</keyword>
<reference evidence="9 11" key="1">
    <citation type="journal article" date="2020" name="Stud. Mycol.">
        <title>101 Dothideomycetes genomes: a test case for predicting lifestyles and emergence of pathogens.</title>
        <authorList>
            <person name="Haridas S."/>
            <person name="Albert R."/>
            <person name="Binder M."/>
            <person name="Bloem J."/>
            <person name="Labutti K."/>
            <person name="Salamov A."/>
            <person name="Andreopoulos B."/>
            <person name="Baker S."/>
            <person name="Barry K."/>
            <person name="Bills G."/>
            <person name="Bluhm B."/>
            <person name="Cannon C."/>
            <person name="Castanera R."/>
            <person name="Culley D."/>
            <person name="Daum C."/>
            <person name="Ezra D."/>
            <person name="Gonzalez J."/>
            <person name="Henrissat B."/>
            <person name="Kuo A."/>
            <person name="Liang C."/>
            <person name="Lipzen A."/>
            <person name="Lutzoni F."/>
            <person name="Magnuson J."/>
            <person name="Mondo S."/>
            <person name="Nolan M."/>
            <person name="Ohm R."/>
            <person name="Pangilinan J."/>
            <person name="Park H.-J."/>
            <person name="Ramirez L."/>
            <person name="Alfaro M."/>
            <person name="Sun H."/>
            <person name="Tritt A."/>
            <person name="Yoshinaga Y."/>
            <person name="Zwiers L.-H."/>
            <person name="Turgeon B."/>
            <person name="Goodwin S."/>
            <person name="Spatafora J."/>
            <person name="Crous P."/>
            <person name="Grigoriev I."/>
        </authorList>
    </citation>
    <scope>NUCLEOTIDE SEQUENCE</scope>
    <source>
        <strain evidence="9 11">CBS 304.34</strain>
    </source>
</reference>
<keyword evidence="5 7" id="KW-0442">Lipid degradation</keyword>
<keyword evidence="6 7" id="KW-0443">Lipid metabolism</keyword>
<organism evidence="9">
    <name type="scientific">Mytilinidion resinicola</name>
    <dbReference type="NCBI Taxonomy" id="574789"/>
    <lineage>
        <taxon>Eukaryota</taxon>
        <taxon>Fungi</taxon>
        <taxon>Dikarya</taxon>
        <taxon>Ascomycota</taxon>
        <taxon>Pezizomycotina</taxon>
        <taxon>Dothideomycetes</taxon>
        <taxon>Pleosporomycetidae</taxon>
        <taxon>Mytilinidiales</taxon>
        <taxon>Mytilinidiaceae</taxon>
        <taxon>Mytilinidion</taxon>
    </lineage>
</organism>
<dbReference type="InterPro" id="IPR017907">
    <property type="entry name" value="Znf_RING_CS"/>
</dbReference>
<evidence type="ECO:0000256" key="2">
    <source>
        <dbReference type="ARBA" id="ARBA00022771"/>
    </source>
</evidence>
<dbReference type="RefSeq" id="XP_033579789.1">
    <property type="nucleotide sequence ID" value="XM_033727162.1"/>
</dbReference>
<dbReference type="OrthoDB" id="194358at2759"/>
<dbReference type="PANTHER" id="PTHR24185">
    <property type="entry name" value="CALCIUM-INDEPENDENT PHOSPHOLIPASE A2-GAMMA"/>
    <property type="match status" value="1"/>
</dbReference>
<dbReference type="GO" id="GO:0016020">
    <property type="term" value="C:membrane"/>
    <property type="evidence" value="ECO:0007669"/>
    <property type="project" value="TreeGrafter"/>
</dbReference>
<evidence type="ECO:0000256" key="3">
    <source>
        <dbReference type="ARBA" id="ARBA00022801"/>
    </source>
</evidence>
<evidence type="ECO:0000256" key="4">
    <source>
        <dbReference type="ARBA" id="ARBA00022833"/>
    </source>
</evidence>
<dbReference type="Proteomes" id="UP000504636">
    <property type="component" value="Unplaced"/>
</dbReference>
<feature type="short sequence motif" description="GXSXG" evidence="7">
    <location>
        <begin position="508"/>
        <end position="512"/>
    </location>
</feature>
<feature type="short sequence motif" description="DGA/G" evidence="7">
    <location>
        <begin position="657"/>
        <end position="659"/>
    </location>
</feature>